<proteinExistence type="predicted"/>
<dbReference type="GO" id="GO:0043190">
    <property type="term" value="C:ATP-binding cassette (ABC) transporter complex"/>
    <property type="evidence" value="ECO:0007669"/>
    <property type="project" value="InterPro"/>
</dbReference>
<dbReference type="Pfam" id="PF08402">
    <property type="entry name" value="TOBE_2"/>
    <property type="match status" value="1"/>
</dbReference>
<dbReference type="EMBL" id="JACEMT010000052">
    <property type="protein sequence ID" value="MBA4503261.1"/>
    <property type="molecule type" value="Genomic_DNA"/>
</dbReference>
<keyword evidence="3" id="KW-1185">Reference proteome</keyword>
<name>A0A7W2ABT6_9GAMM</name>
<evidence type="ECO:0000313" key="3">
    <source>
        <dbReference type="Proteomes" id="UP000538931"/>
    </source>
</evidence>
<protein>
    <submittedName>
        <fullName evidence="2">TOBE domain-containing protein</fullName>
    </submittedName>
</protein>
<accession>A0A7W2ABT6</accession>
<dbReference type="Proteomes" id="UP000538931">
    <property type="component" value="Unassembled WGS sequence"/>
</dbReference>
<feature type="domain" description="Transport-associated OB type 2" evidence="1">
    <location>
        <begin position="96"/>
        <end position="163"/>
    </location>
</feature>
<reference evidence="2 3" key="1">
    <citation type="submission" date="2020-07" db="EMBL/GenBank/DDBJ databases">
        <title>Bacterium isolated from marien macroalgae.</title>
        <authorList>
            <person name="Zhu K."/>
            <person name="Lu D."/>
            <person name="Du Z."/>
        </authorList>
    </citation>
    <scope>NUCLEOTIDE SEQUENCE [LARGE SCALE GENOMIC DNA]</scope>
    <source>
        <strain evidence="2 3">3-1745</strain>
    </source>
</reference>
<dbReference type="Gene3D" id="2.40.50.100">
    <property type="match status" value="1"/>
</dbReference>
<organism evidence="2 3">
    <name type="scientific">Marinobacterium marinum</name>
    <dbReference type="NCBI Taxonomy" id="2756129"/>
    <lineage>
        <taxon>Bacteria</taxon>
        <taxon>Pseudomonadati</taxon>
        <taxon>Pseudomonadota</taxon>
        <taxon>Gammaproteobacteria</taxon>
        <taxon>Oceanospirillales</taxon>
        <taxon>Oceanospirillaceae</taxon>
        <taxon>Marinobacterium</taxon>
    </lineage>
</organism>
<dbReference type="Gene3D" id="2.40.50.140">
    <property type="entry name" value="Nucleic acid-binding proteins"/>
    <property type="match status" value="1"/>
</dbReference>
<sequence>MTNPYFGAVPTLLGRVVERPLKWLHSTCEINGANAPFRIHPTPSSVWAPCGKKLVADFIGQINTFEGPVSNHRMLLPGGALPGVGLADGIGKIYCRPEDIRITAGGGDGLSGVVLQTQFMGDRTRVWVSDAGHEPIIVDAQGRSEFRAGQAVTLDMRPEQMIMLDRRAESV</sequence>
<dbReference type="InterPro" id="IPR012340">
    <property type="entry name" value="NA-bd_OB-fold"/>
</dbReference>
<comment type="caution">
    <text evidence="2">The sequence shown here is derived from an EMBL/GenBank/DDBJ whole genome shotgun (WGS) entry which is preliminary data.</text>
</comment>
<dbReference type="GO" id="GO:0022857">
    <property type="term" value="F:transmembrane transporter activity"/>
    <property type="evidence" value="ECO:0007669"/>
    <property type="project" value="InterPro"/>
</dbReference>
<dbReference type="SUPFAM" id="SSF50331">
    <property type="entry name" value="MOP-like"/>
    <property type="match status" value="1"/>
</dbReference>
<dbReference type="InterPro" id="IPR008995">
    <property type="entry name" value="Mo/tungstate-bd_C_term_dom"/>
</dbReference>
<gene>
    <name evidence="2" type="ORF">H1S06_12940</name>
</gene>
<evidence type="ECO:0000259" key="1">
    <source>
        <dbReference type="Pfam" id="PF08402"/>
    </source>
</evidence>
<dbReference type="GO" id="GO:0005524">
    <property type="term" value="F:ATP binding"/>
    <property type="evidence" value="ECO:0007669"/>
    <property type="project" value="InterPro"/>
</dbReference>
<dbReference type="InterPro" id="IPR013611">
    <property type="entry name" value="Transp-assoc_OB_typ2"/>
</dbReference>
<dbReference type="AlphaFoldDB" id="A0A7W2ABT6"/>
<evidence type="ECO:0000313" key="2">
    <source>
        <dbReference type="EMBL" id="MBA4503261.1"/>
    </source>
</evidence>